<dbReference type="InterPro" id="IPR036526">
    <property type="entry name" value="C-N_Hydrolase_sf"/>
</dbReference>
<reference evidence="3 4" key="1">
    <citation type="journal article" date="2016" name="Fungal Biol.">
        <title>The genome of Xylona heveae provides a window into fungal endophytism.</title>
        <authorList>
            <person name="Gazis R."/>
            <person name="Kuo A."/>
            <person name="Riley R."/>
            <person name="LaButti K."/>
            <person name="Lipzen A."/>
            <person name="Lin J."/>
            <person name="Amirebrahimi M."/>
            <person name="Hesse C.N."/>
            <person name="Spatafora J.W."/>
            <person name="Henrissat B."/>
            <person name="Hainaut M."/>
            <person name="Grigoriev I.V."/>
            <person name="Hibbett D.S."/>
        </authorList>
    </citation>
    <scope>NUCLEOTIDE SEQUENCE [LARGE SCALE GENOMIC DNA]</scope>
    <source>
        <strain evidence="3 4">TC161</strain>
    </source>
</reference>
<dbReference type="GeneID" id="28901179"/>
<dbReference type="GO" id="GO:0016811">
    <property type="term" value="F:hydrolase activity, acting on carbon-nitrogen (but not peptide) bonds, in linear amides"/>
    <property type="evidence" value="ECO:0007669"/>
    <property type="project" value="TreeGrafter"/>
</dbReference>
<feature type="domain" description="CN hydrolase" evidence="2">
    <location>
        <begin position="7"/>
        <end position="263"/>
    </location>
</feature>
<name>A0A165GXI5_XYLHT</name>
<dbReference type="SUPFAM" id="SSF56317">
    <property type="entry name" value="Carbon-nitrogen hydrolase"/>
    <property type="match status" value="1"/>
</dbReference>
<evidence type="ECO:0000259" key="2">
    <source>
        <dbReference type="PROSITE" id="PS50263"/>
    </source>
</evidence>
<keyword evidence="1 3" id="KW-0378">Hydrolase</keyword>
<dbReference type="RefSeq" id="XP_018188282.1">
    <property type="nucleotide sequence ID" value="XM_018336042.1"/>
</dbReference>
<dbReference type="InterPro" id="IPR003010">
    <property type="entry name" value="C-N_Hydrolase"/>
</dbReference>
<dbReference type="Gene3D" id="3.60.110.10">
    <property type="entry name" value="Carbon-nitrogen hydrolase"/>
    <property type="match status" value="1"/>
</dbReference>
<dbReference type="AlphaFoldDB" id="A0A165GXI5"/>
<keyword evidence="4" id="KW-1185">Reference proteome</keyword>
<dbReference type="InterPro" id="IPR050345">
    <property type="entry name" value="Aliph_Amidase/BUP"/>
</dbReference>
<dbReference type="EMBL" id="KV407458">
    <property type="protein sequence ID" value="KZF22727.1"/>
    <property type="molecule type" value="Genomic_DNA"/>
</dbReference>
<dbReference type="InParanoid" id="A0A165GXI5"/>
<dbReference type="PANTHER" id="PTHR43674">
    <property type="entry name" value="NITRILASE C965.09-RELATED"/>
    <property type="match status" value="1"/>
</dbReference>
<evidence type="ECO:0000256" key="1">
    <source>
        <dbReference type="ARBA" id="ARBA00022801"/>
    </source>
</evidence>
<dbReference type="Pfam" id="PF00795">
    <property type="entry name" value="CN_hydrolase"/>
    <property type="match status" value="1"/>
</dbReference>
<dbReference type="PROSITE" id="PS50263">
    <property type="entry name" value="CN_HYDROLASE"/>
    <property type="match status" value="1"/>
</dbReference>
<gene>
    <name evidence="3" type="ORF">L228DRAFT_282814</name>
</gene>
<dbReference type="OMA" id="FHLTNWI"/>
<dbReference type="OrthoDB" id="412018at2759"/>
<dbReference type="PANTHER" id="PTHR43674:SF16">
    <property type="entry name" value="CARBON-NITROGEN FAMILY, PUTATIVE (AFU_ORTHOLOGUE AFUA_5G02350)-RELATED"/>
    <property type="match status" value="1"/>
</dbReference>
<sequence>MSSQELIKVAVIQLYAEPLKVEHNFNKAANFIRAAAFQGAKLAVLPEYHLTAWVPDRPGFLEATRQWKTYLQKYQALAKECNICIVPGTIVECHEGEDGEERVLWNPAYFIDNKGEILGSYKKKNLWHSERGHLTSSAHSPHEVIETPIGPVGMLICWDLAFPEAFRELIAKGAKIIIIPSFWTLWDSTPAGMEYNKTAEALFIDSSITSRAFENTCAVIFANAGGPSSRGYAGLSQVTVPFIGPLVRLGSGEEGMCVVNLNTAVLEAAEDCYKVREDLSRQDWHYDYRHNRTSHKI</sequence>
<dbReference type="CDD" id="cd07197">
    <property type="entry name" value="nitrilase"/>
    <property type="match status" value="1"/>
</dbReference>
<evidence type="ECO:0000313" key="4">
    <source>
        <dbReference type="Proteomes" id="UP000076632"/>
    </source>
</evidence>
<evidence type="ECO:0000313" key="3">
    <source>
        <dbReference type="EMBL" id="KZF22727.1"/>
    </source>
</evidence>
<dbReference type="Proteomes" id="UP000076632">
    <property type="component" value="Unassembled WGS sequence"/>
</dbReference>
<dbReference type="STRING" id="1328760.A0A165GXI5"/>
<proteinExistence type="predicted"/>
<protein>
    <submittedName>
        <fullName evidence="3">Carbon-nitrogen hydrolase</fullName>
    </submittedName>
</protein>
<organism evidence="3 4">
    <name type="scientific">Xylona heveae (strain CBS 132557 / TC161)</name>
    <dbReference type="NCBI Taxonomy" id="1328760"/>
    <lineage>
        <taxon>Eukaryota</taxon>
        <taxon>Fungi</taxon>
        <taxon>Dikarya</taxon>
        <taxon>Ascomycota</taxon>
        <taxon>Pezizomycotina</taxon>
        <taxon>Xylonomycetes</taxon>
        <taxon>Xylonales</taxon>
        <taxon>Xylonaceae</taxon>
        <taxon>Xylona</taxon>
    </lineage>
</organism>
<accession>A0A165GXI5</accession>